<keyword evidence="2" id="KW-0812">Transmembrane</keyword>
<dbReference type="OrthoDB" id="3640472at2759"/>
<evidence type="ECO:0000313" key="4">
    <source>
        <dbReference type="Proteomes" id="UP000237631"/>
    </source>
</evidence>
<dbReference type="AlphaFoldDB" id="A0A2S6BUX7"/>
<sequence>MPTQAGQRCSRYPSRLHRTASLQHSDSVESSSSINESEESSPGGIGSANGSEFQNDMHDGTTPVIADTPEDAQEPPRSTPCPGGEPRAAGRNKRTTPVNPHPAASDIEMPDAPPLTPSGGTEAPSHGRSAVLGPQPPVPNADSLLRQALHNATDRNLRARLRLYEMADDVEGGETWSAKLRGQCRKIDARLELLEDHIAGIRMGERRVQALFVLMMVVLFYACFCWFHWPEMSYIRDRRRQVLGLGDR</sequence>
<keyword evidence="4" id="KW-1185">Reference proteome</keyword>
<dbReference type="Proteomes" id="UP000237631">
    <property type="component" value="Unassembled WGS sequence"/>
</dbReference>
<proteinExistence type="predicted"/>
<comment type="caution">
    <text evidence="3">The sequence shown here is derived from an EMBL/GenBank/DDBJ whole genome shotgun (WGS) entry which is preliminary data.</text>
</comment>
<keyword evidence="2" id="KW-1133">Transmembrane helix</keyword>
<accession>A0A2S6BUX7</accession>
<protein>
    <submittedName>
        <fullName evidence="3">Uncharacterized protein</fullName>
    </submittedName>
</protein>
<keyword evidence="2" id="KW-0472">Membrane</keyword>
<evidence type="ECO:0000256" key="2">
    <source>
        <dbReference type="SAM" id="Phobius"/>
    </source>
</evidence>
<evidence type="ECO:0000256" key="1">
    <source>
        <dbReference type="SAM" id="MobiDB-lite"/>
    </source>
</evidence>
<dbReference type="EMBL" id="PNEN01001761">
    <property type="protein sequence ID" value="PPJ51261.1"/>
    <property type="molecule type" value="Genomic_DNA"/>
</dbReference>
<name>A0A2S6BUX7_9PEZI</name>
<feature type="region of interest" description="Disordered" evidence="1">
    <location>
        <begin position="1"/>
        <end position="142"/>
    </location>
</feature>
<gene>
    <name evidence="3" type="ORF">CBER1_08165</name>
</gene>
<organism evidence="3 4">
    <name type="scientific">Cercospora berteroae</name>
    <dbReference type="NCBI Taxonomy" id="357750"/>
    <lineage>
        <taxon>Eukaryota</taxon>
        <taxon>Fungi</taxon>
        <taxon>Dikarya</taxon>
        <taxon>Ascomycota</taxon>
        <taxon>Pezizomycotina</taxon>
        <taxon>Dothideomycetes</taxon>
        <taxon>Dothideomycetidae</taxon>
        <taxon>Mycosphaerellales</taxon>
        <taxon>Mycosphaerellaceae</taxon>
        <taxon>Cercospora</taxon>
    </lineage>
</organism>
<feature type="compositionally biased region" description="Low complexity" evidence="1">
    <location>
        <begin position="21"/>
        <end position="35"/>
    </location>
</feature>
<evidence type="ECO:0000313" key="3">
    <source>
        <dbReference type="EMBL" id="PPJ51261.1"/>
    </source>
</evidence>
<feature type="transmembrane region" description="Helical" evidence="2">
    <location>
        <begin position="210"/>
        <end position="229"/>
    </location>
</feature>
<reference evidence="4" key="1">
    <citation type="journal article" date="2017" name="bioRxiv">
        <title>Conservation of a gene cluster reveals novel cercosporin biosynthetic mechanisms and extends production to the genus Colletotrichum.</title>
        <authorList>
            <person name="de Jonge R."/>
            <person name="Ebert M.K."/>
            <person name="Huitt-Roehl C.R."/>
            <person name="Pal P."/>
            <person name="Suttle J.C."/>
            <person name="Spanner R.E."/>
            <person name="Neubauer J.D."/>
            <person name="Jurick W.M.II."/>
            <person name="Stott K.A."/>
            <person name="Secor G.A."/>
            <person name="Thomma B.P.H.J."/>
            <person name="Van de Peer Y."/>
            <person name="Townsend C.A."/>
            <person name="Bolton M.D."/>
        </authorList>
    </citation>
    <scope>NUCLEOTIDE SEQUENCE [LARGE SCALE GENOMIC DNA]</scope>
    <source>
        <strain evidence="4">CBS538.71</strain>
    </source>
</reference>